<protein>
    <recommendedName>
        <fullName evidence="7">TROVE domain-containing protein</fullName>
    </recommendedName>
</protein>
<dbReference type="InterPro" id="IPR056800">
    <property type="entry name" value="vWA_Ro60"/>
</dbReference>
<name>A0A385ECF2_9CAUD</name>
<dbReference type="GO" id="GO:0003723">
    <property type="term" value="F:RNA binding"/>
    <property type="evidence" value="ECO:0007669"/>
    <property type="project" value="UniProtKB-KW"/>
</dbReference>
<evidence type="ECO:0000313" key="9">
    <source>
        <dbReference type="Proteomes" id="UP000259026"/>
    </source>
</evidence>
<dbReference type="PANTHER" id="PTHR14202:SF0">
    <property type="entry name" value="RNA-BINDING PROTEIN RO60"/>
    <property type="match status" value="1"/>
</dbReference>
<proteinExistence type="inferred from homology"/>
<keyword evidence="9" id="KW-1185">Reference proteome</keyword>
<feature type="domain" description="TROVE" evidence="7">
    <location>
        <begin position="14"/>
        <end position="345"/>
    </location>
</feature>
<dbReference type="Pfam" id="PF25045">
    <property type="entry name" value="vWA_Ro60"/>
    <property type="match status" value="1"/>
</dbReference>
<dbReference type="Gene3D" id="3.40.50.410">
    <property type="entry name" value="von Willebrand factor, type A domain"/>
    <property type="match status" value="1"/>
</dbReference>
<comment type="similarity">
    <text evidence="2">Belongs to the Ro 60 kDa family.</text>
</comment>
<dbReference type="InterPro" id="IPR036465">
    <property type="entry name" value="vWFA_dom_sf"/>
</dbReference>
<reference evidence="8 9" key="2">
    <citation type="submission" date="2018-09" db="EMBL/GenBank/DDBJ databases">
        <title>Giant CbK-like Caulobacter bacteriophages have genetically divergent genomes.</title>
        <authorList>
            <person name="Wilson K."/>
            <person name="Ely B."/>
        </authorList>
    </citation>
    <scope>NUCLEOTIDE SEQUENCE [LARGE SCALE GENOMIC DNA]</scope>
</reference>
<reference evidence="9" key="1">
    <citation type="submission" date="2018-07" db="EMBL/GenBank/DDBJ databases">
        <title>Giant CbK-like Caulobacter bacteriophages have genetically divergent genomes.</title>
        <authorList>
            <person name="Wilson K.M."/>
            <person name="Ely B."/>
        </authorList>
    </citation>
    <scope>NUCLEOTIDE SEQUENCE [LARGE SCALE GENOMIC DNA]</scope>
</reference>
<keyword evidence="4" id="KW-0479">Metal-binding</keyword>
<evidence type="ECO:0000256" key="6">
    <source>
        <dbReference type="ARBA" id="ARBA00023274"/>
    </source>
</evidence>
<keyword evidence="3" id="KW-0963">Cytoplasm</keyword>
<dbReference type="PROSITE" id="PS50988">
    <property type="entry name" value="TROVE"/>
    <property type="match status" value="1"/>
</dbReference>
<comment type="subcellular location">
    <subcellularLocation>
        <location evidence="1">Cytoplasm</location>
    </subcellularLocation>
</comment>
<evidence type="ECO:0000256" key="1">
    <source>
        <dbReference type="ARBA" id="ARBA00004496"/>
    </source>
</evidence>
<dbReference type="PANTHER" id="PTHR14202">
    <property type="entry name" value="60 KDA RIBONUCLEOPROTEIN SSA/RO"/>
    <property type="match status" value="1"/>
</dbReference>
<accession>A0A385ECF2</accession>
<dbReference type="SUPFAM" id="SSF140864">
    <property type="entry name" value="TROVE domain-like"/>
    <property type="match status" value="1"/>
</dbReference>
<evidence type="ECO:0000259" key="7">
    <source>
        <dbReference type="PROSITE" id="PS50988"/>
    </source>
</evidence>
<evidence type="ECO:0000256" key="3">
    <source>
        <dbReference type="ARBA" id="ARBA00022490"/>
    </source>
</evidence>
<organism evidence="8 9">
    <name type="scientific">Caulobacter phage CcrPW</name>
    <dbReference type="NCBI Taxonomy" id="2283271"/>
    <lineage>
        <taxon>Viruses</taxon>
        <taxon>Duplodnaviria</taxon>
        <taxon>Heunggongvirae</taxon>
        <taxon>Uroviricota</taxon>
        <taxon>Caudoviricetes</taxon>
        <taxon>Jeanschmidtviridae</taxon>
        <taxon>Colossusvirus</taxon>
        <taxon>Colossusvirus PW</taxon>
    </lineage>
</organism>
<dbReference type="Proteomes" id="UP000259026">
    <property type="component" value="Segment"/>
</dbReference>
<gene>
    <name evidence="8" type="ORF">CcrPW_gp146c</name>
</gene>
<evidence type="ECO:0000256" key="4">
    <source>
        <dbReference type="ARBA" id="ARBA00022723"/>
    </source>
</evidence>
<dbReference type="GO" id="GO:1990904">
    <property type="term" value="C:ribonucleoprotein complex"/>
    <property type="evidence" value="ECO:0007669"/>
    <property type="project" value="UniProtKB-KW"/>
</dbReference>
<dbReference type="InterPro" id="IPR037214">
    <property type="entry name" value="TROVE_dom_sf"/>
</dbReference>
<dbReference type="EMBL" id="MH588545">
    <property type="protein sequence ID" value="AXQ68685.1"/>
    <property type="molecule type" value="Genomic_DNA"/>
</dbReference>
<dbReference type="GO" id="GO:0046872">
    <property type="term" value="F:metal ion binding"/>
    <property type="evidence" value="ECO:0007669"/>
    <property type="project" value="UniProtKB-KW"/>
</dbReference>
<keyword evidence="6" id="KW-0687">Ribonucleoprotein</keyword>
<evidence type="ECO:0000256" key="2">
    <source>
        <dbReference type="ARBA" id="ARBA00007814"/>
    </source>
</evidence>
<dbReference type="SUPFAM" id="SSF53300">
    <property type="entry name" value="vWA-like"/>
    <property type="match status" value="1"/>
</dbReference>
<dbReference type="InterPro" id="IPR040322">
    <property type="entry name" value="TROVE2"/>
</dbReference>
<keyword evidence="5" id="KW-0694">RNA-binding</keyword>
<sequence length="469" mass="50992">MASTNRSTKNTFTEKTHEGATAARMTTVQALRRSVMSCLLFENEAYEDGVEISTRIAKLAEQVPVDTLAQIAIEAREVANLRHVPLLLLVTLAKRGSGNGLVSETIARVIQRADELSELVALYWKYNPPRDGARKAPLSKQMKLGLAKAFAKFDAYQIAKYDRAKEVRLRDVLFLSHPKAANDERQTLYKGLVEQTLESPDTWEVALSAGGDKKAEFTRLLEDKKLGYLALLRNLRNMEQAGVDRKLVIDAIKARKGGAHRVLPFRYIAAARAAPSFEPALDEALIASIADMPKLPGRTVVMVDVSGSMRDRLSAKSDLTRRDAACALASVIPAEDLRVISFSNSVVEVPARKGMAGVEAIARSQPYGGTALVQAVATVQAKFEFDRLIIITDEQASGASVNHMLGGGSMPAPKAKHSYVINVASNKNGVGYGKWTHIDGFSESVLRFIHEAEAAGVIGEALLPEGVRD</sequence>
<evidence type="ECO:0000313" key="8">
    <source>
        <dbReference type="EMBL" id="AXQ68685.1"/>
    </source>
</evidence>
<evidence type="ECO:0000256" key="5">
    <source>
        <dbReference type="ARBA" id="ARBA00022884"/>
    </source>
</evidence>
<dbReference type="Pfam" id="PF05731">
    <property type="entry name" value="TROVE"/>
    <property type="match status" value="2"/>
</dbReference>
<dbReference type="InterPro" id="IPR008858">
    <property type="entry name" value="TROVE_dom"/>
</dbReference>